<evidence type="ECO:0000256" key="7">
    <source>
        <dbReference type="HAMAP-Rule" id="MF_00802"/>
    </source>
</evidence>
<evidence type="ECO:0000313" key="13">
    <source>
        <dbReference type="Proteomes" id="UP000193884"/>
    </source>
</evidence>
<comment type="function">
    <text evidence="7">Involved in the regulation of glutamine synthetase GlnA, a key enzyme in the process to assimilate ammonia. When cellular nitrogen levels are high, the C-terminal adenylyl transferase (AT) inactivates GlnA by covalent transfer of an adenylyl group from ATP to specific tyrosine residue of GlnA, thus reducing its activity. Conversely, when nitrogen levels are low, the N-terminal adenylyl removase (AR) activates GlnA by removing the adenylyl group by phosphorolysis, increasing its activity. The regulatory region of GlnE binds the signal transduction protein PII (GlnB) which indicates the nitrogen status of the cell.</text>
</comment>
<dbReference type="FunFam" id="3.30.460.10:FF:000081">
    <property type="entry name" value="Bifunctional glutamine synthetase adenylyltransferase/adenylyl-removing enzyme"/>
    <property type="match status" value="1"/>
</dbReference>
<dbReference type="FunFam" id="1.20.120.330:FF:000028">
    <property type="entry name" value="Bifunctional glutamine synthetase adenylyltransferase/adenylyl-removing enzyme"/>
    <property type="match status" value="1"/>
</dbReference>
<dbReference type="Gene3D" id="3.30.460.10">
    <property type="entry name" value="Beta Polymerase, domain 2"/>
    <property type="match status" value="2"/>
</dbReference>
<evidence type="ECO:0000313" key="10">
    <source>
        <dbReference type="EMBL" id="OSJ04555.1"/>
    </source>
</evidence>
<dbReference type="SUPFAM" id="SSF81593">
    <property type="entry name" value="Nucleotidyltransferase substrate binding subunit/domain"/>
    <property type="match status" value="2"/>
</dbReference>
<keyword evidence="4 7" id="KW-0067">ATP-binding</keyword>
<feature type="region of interest" description="Adenylyl removase" evidence="7">
    <location>
        <begin position="1"/>
        <end position="474"/>
    </location>
</feature>
<dbReference type="SUPFAM" id="SSF81301">
    <property type="entry name" value="Nucleotidyltransferase"/>
    <property type="match status" value="2"/>
</dbReference>
<keyword evidence="2 7" id="KW-0548">Nucleotidyltransferase</keyword>
<dbReference type="HAMAP" id="MF_00802">
    <property type="entry name" value="GlnE"/>
    <property type="match status" value="1"/>
</dbReference>
<dbReference type="STRING" id="255045.SAMN05444158_2506"/>
<feature type="domain" description="Glutamate-ammonia ligase adenylyltransferase repeated" evidence="8">
    <location>
        <begin position="64"/>
        <end position="307"/>
    </location>
</feature>
<keyword evidence="13" id="KW-1185">Reference proteome</keyword>
<evidence type="ECO:0000256" key="3">
    <source>
        <dbReference type="ARBA" id="ARBA00022741"/>
    </source>
</evidence>
<dbReference type="PANTHER" id="PTHR30621">
    <property type="entry name" value="GLUTAMINE SYNTHETASE ADENYLYLTRANSFERASE"/>
    <property type="match status" value="1"/>
</dbReference>
<dbReference type="PANTHER" id="PTHR30621:SF0">
    <property type="entry name" value="BIFUNCTIONAL GLUTAMINE SYNTHETASE ADENYLYLTRANSFERASE_ADENYLYL-REMOVING ENZYME"/>
    <property type="match status" value="1"/>
</dbReference>
<dbReference type="GO" id="GO:0047388">
    <property type="term" value="F:[glutamine synthetase]-adenylyl-L-tyrosine phosphorylase activity"/>
    <property type="evidence" value="ECO:0007669"/>
    <property type="project" value="UniProtKB-EC"/>
</dbReference>
<comment type="catalytic activity">
    <reaction evidence="7">
        <text>[glutamine synthetase]-O(4)-(5'-adenylyl)-L-tyrosine + phosphate = [glutamine synthetase]-L-tyrosine + ADP</text>
        <dbReference type="Rhea" id="RHEA:43716"/>
        <dbReference type="Rhea" id="RHEA-COMP:10660"/>
        <dbReference type="Rhea" id="RHEA-COMP:10661"/>
        <dbReference type="ChEBI" id="CHEBI:43474"/>
        <dbReference type="ChEBI" id="CHEBI:46858"/>
        <dbReference type="ChEBI" id="CHEBI:83624"/>
        <dbReference type="ChEBI" id="CHEBI:456216"/>
        <dbReference type="EC" id="2.7.7.89"/>
    </reaction>
</comment>
<dbReference type="InterPro" id="IPR023057">
    <property type="entry name" value="GlnE"/>
</dbReference>
<evidence type="ECO:0000256" key="1">
    <source>
        <dbReference type="ARBA" id="ARBA00022679"/>
    </source>
</evidence>
<dbReference type="NCBIfam" id="NF010706">
    <property type="entry name" value="PRK14108.1"/>
    <property type="match status" value="1"/>
</dbReference>
<dbReference type="GO" id="GO:0008882">
    <property type="term" value="F:[glutamate-ammonia-ligase] adenylyltransferase activity"/>
    <property type="evidence" value="ECO:0007669"/>
    <property type="project" value="UniProtKB-UniRule"/>
</dbReference>
<reference evidence="12 13" key="1">
    <citation type="submission" date="2017-03" db="EMBL/GenBank/DDBJ databases">
        <title>Whole genome sequences of fourteen strains of Bradyrhizobium canariense and one strain of Bradyrhizobium japonicum isolated from Lupinus (Papilionoideae: Genisteae) species in Algeria.</title>
        <authorList>
            <person name="Crovadore J."/>
            <person name="Chekireb D."/>
            <person name="Brachmann A."/>
            <person name="Chablais R."/>
            <person name="Cochard B."/>
            <person name="Lefort F."/>
        </authorList>
    </citation>
    <scope>NUCLEOTIDE SEQUENCE [LARGE SCALE GENOMIC DNA]</scope>
    <source>
        <strain evidence="10 12">UBMA195</strain>
        <strain evidence="11 13">UBMAN05</strain>
    </source>
</reference>
<dbReference type="AlphaFoldDB" id="A0A1X3GC64"/>
<evidence type="ECO:0000256" key="2">
    <source>
        <dbReference type="ARBA" id="ARBA00022695"/>
    </source>
</evidence>
<dbReference type="GO" id="GO:0000820">
    <property type="term" value="P:regulation of glutamine family amino acid metabolic process"/>
    <property type="evidence" value="ECO:0007669"/>
    <property type="project" value="UniProtKB-UniRule"/>
</dbReference>
<dbReference type="CDD" id="cd05401">
    <property type="entry name" value="NT_GlnE_GlnD_like"/>
    <property type="match status" value="2"/>
</dbReference>
<gene>
    <name evidence="7" type="primary">glnE</name>
    <name evidence="11" type="ORF">BST63_37460</name>
    <name evidence="10" type="ORF">BSZ18_27630</name>
</gene>
<evidence type="ECO:0000256" key="4">
    <source>
        <dbReference type="ARBA" id="ARBA00022840"/>
    </source>
</evidence>
<comment type="catalytic activity">
    <reaction evidence="7">
        <text>[glutamine synthetase]-L-tyrosine + ATP = [glutamine synthetase]-O(4)-(5'-adenylyl)-L-tyrosine + diphosphate</text>
        <dbReference type="Rhea" id="RHEA:18589"/>
        <dbReference type="Rhea" id="RHEA-COMP:10660"/>
        <dbReference type="Rhea" id="RHEA-COMP:10661"/>
        <dbReference type="ChEBI" id="CHEBI:30616"/>
        <dbReference type="ChEBI" id="CHEBI:33019"/>
        <dbReference type="ChEBI" id="CHEBI:46858"/>
        <dbReference type="ChEBI" id="CHEBI:83624"/>
        <dbReference type="EC" id="2.7.7.42"/>
    </reaction>
</comment>
<comment type="caution">
    <text evidence="10">The sequence shown here is derived from an EMBL/GenBank/DDBJ whole genome shotgun (WGS) entry which is preliminary data.</text>
</comment>
<feature type="domain" description="PII-uridylyltransferase/Glutamine-synthetase adenylyltransferase" evidence="9">
    <location>
        <begin position="339"/>
        <end position="470"/>
    </location>
</feature>
<evidence type="ECO:0000256" key="5">
    <source>
        <dbReference type="ARBA" id="ARBA00022842"/>
    </source>
</evidence>
<keyword evidence="1 7" id="KW-0808">Transferase</keyword>
<keyword evidence="6 7" id="KW-0511">Multifunctional enzyme</keyword>
<dbReference type="InterPro" id="IPR013546">
    <property type="entry name" value="PII_UdlTrfase/GS_AdlTrfase"/>
</dbReference>
<dbReference type="Pfam" id="PF03710">
    <property type="entry name" value="GlnE"/>
    <property type="match status" value="2"/>
</dbReference>
<dbReference type="Proteomes" id="UP000193884">
    <property type="component" value="Unassembled WGS sequence"/>
</dbReference>
<dbReference type="Proteomes" id="UP000193553">
    <property type="component" value="Unassembled WGS sequence"/>
</dbReference>
<dbReference type="GO" id="GO:0005524">
    <property type="term" value="F:ATP binding"/>
    <property type="evidence" value="ECO:0007669"/>
    <property type="project" value="UniProtKB-UniRule"/>
</dbReference>
<dbReference type="Gene3D" id="1.20.120.330">
    <property type="entry name" value="Nucleotidyltransferases domain 2"/>
    <property type="match status" value="2"/>
</dbReference>
<dbReference type="GO" id="GO:0005829">
    <property type="term" value="C:cytosol"/>
    <property type="evidence" value="ECO:0007669"/>
    <property type="project" value="TreeGrafter"/>
</dbReference>
<dbReference type="InterPro" id="IPR043519">
    <property type="entry name" value="NT_sf"/>
</dbReference>
<accession>A0A1X3GC64</accession>
<dbReference type="OrthoDB" id="9759366at2"/>
<keyword evidence="5 7" id="KW-0460">Magnesium</keyword>
<sequence length="996" mass="110164">MNHSAPGNADKHGESLAARFAEAPHIAASVTDQGRFESWLAELEPAQSARLEALLAHRFARDVLAGIAEFSPYLFELLRADPQRLIRLLECDPDAHLATLVVDANGAVLAASDEAEVMRLLRRMKAEAALLIALCDIGGVWPVMRVTAALTDVAVASVRAALQYLLRQEAARGKLSPPNPEAPEEGCGLIVLAMGKMGAGELNYSSDIDLIVFFDPDNTTLAADIEPQPFFVRVTQGMARILQQRTYDGYVFRVDLRLRPDPSSTQVAISRDAALNYYEREGRTWERAAMIKARACAGDPRAGEALLAEIAPFVWRKHLDFAALADVHDMKRQMQTYRGQSEVAVEGHNVKVGRGGIREIEFFAQTQQLIAGGRHPELRVRPTLAALGVLASSNWITIAARDELTTAYQFLRRVEHRLQMIADEQTHTLPEDKEAVERFAWFFGYPDREAFARDLLRQLEIVQGHYEKLFEGDDPTGTAKLPALDYGAGPDDPRLLQYLATLGFKKPAAVAQTVRDWITGEYRVFRIEATRNAFVEFVPALIDGLAHAEEPDRAVVAFDHFLGALQRGGRLITLLGQNRDLVALVALVLGAAPRLGEMLARQPQLMDGLIDPRFFGAMPDRQELSGRLATTVQDAGSYEEFLDRLRLFGQESLFLIGTRILSGTVSAQQASTAFADVAEGIVHTVHGLVADRFAAQHGRIKGQESAIIAMGRLGSREMTASSDLDLILLYDFDSDNPDSDGAKSLQGAHYFARFTQRLISAFTTRTNYGVLYEIDMRLRPSGRAGPVASSLVSFADYQANEAWTWEHMALTRARVVSASPEFRERIERVIRDVLTRRRDPAITANDVADMRRAIAQEKGEADCWDLKYAAGGVVDIDFIAQYLQLVHAHETPEILDVASMQVLDNACRLGVLAQSETEILRAATRLYHDLTQILRLCVNDRFKPETAGTDLLRVMARAGDAPHFSSLEARVKETQSEVRRVFRALLEGTSSSASAR</sequence>
<comment type="cofactor">
    <cofactor evidence="7">
        <name>Mg(2+)</name>
        <dbReference type="ChEBI" id="CHEBI:18420"/>
    </cofactor>
</comment>
<keyword evidence="3 7" id="KW-0547">Nucleotide-binding</keyword>
<comment type="similarity">
    <text evidence="7">Belongs to the GlnE family.</text>
</comment>
<feature type="domain" description="PII-uridylyltransferase/Glutamine-synthetase adenylyltransferase" evidence="9">
    <location>
        <begin position="864"/>
        <end position="986"/>
    </location>
</feature>
<evidence type="ECO:0000313" key="12">
    <source>
        <dbReference type="Proteomes" id="UP000193553"/>
    </source>
</evidence>
<name>A0A1X3GC64_9BRAD</name>
<protein>
    <recommendedName>
        <fullName evidence="7">Bifunctional glutamine synthetase adenylyltransferase/adenylyl-removing enzyme</fullName>
    </recommendedName>
    <alternativeName>
        <fullName evidence="7">ATP:glutamine synthetase adenylyltransferase</fullName>
    </alternativeName>
    <alternativeName>
        <fullName evidence="7">ATase</fullName>
    </alternativeName>
    <domain>
        <recommendedName>
            <fullName evidence="7">Glutamine synthetase adenylyl-L-tyrosine phosphorylase</fullName>
            <ecNumber evidence="7">2.7.7.89</ecNumber>
        </recommendedName>
        <alternativeName>
            <fullName evidence="7">Adenylyl removase</fullName>
            <shortName evidence="7">AR</shortName>
            <shortName evidence="7">AT-N</shortName>
        </alternativeName>
    </domain>
    <domain>
        <recommendedName>
            <fullName evidence="7">Glutamine synthetase adenylyl transferase</fullName>
            <ecNumber evidence="7">2.7.7.42</ecNumber>
        </recommendedName>
        <alternativeName>
            <fullName evidence="7">Adenylyl transferase</fullName>
            <shortName evidence="7">AT</shortName>
            <shortName evidence="7">AT-C</shortName>
        </alternativeName>
    </domain>
</protein>
<dbReference type="EC" id="2.7.7.89" evidence="7"/>
<evidence type="ECO:0000259" key="9">
    <source>
        <dbReference type="Pfam" id="PF08335"/>
    </source>
</evidence>
<feature type="region of interest" description="Adenylyl transferase" evidence="7">
    <location>
        <begin position="482"/>
        <end position="996"/>
    </location>
</feature>
<dbReference type="NCBIfam" id="NF008292">
    <property type="entry name" value="PRK11072.1"/>
    <property type="match status" value="1"/>
</dbReference>
<organism evidence="10 12">
    <name type="scientific">Bradyrhizobium canariense</name>
    <dbReference type="NCBI Taxonomy" id="255045"/>
    <lineage>
        <taxon>Bacteria</taxon>
        <taxon>Pseudomonadati</taxon>
        <taxon>Pseudomonadota</taxon>
        <taxon>Alphaproteobacteria</taxon>
        <taxon>Hyphomicrobiales</taxon>
        <taxon>Nitrobacteraceae</taxon>
        <taxon>Bradyrhizobium</taxon>
    </lineage>
</organism>
<evidence type="ECO:0000313" key="11">
    <source>
        <dbReference type="EMBL" id="OSJ20252.1"/>
    </source>
</evidence>
<feature type="domain" description="Glutamate-ammonia ligase adenylyltransferase repeated" evidence="8">
    <location>
        <begin position="585"/>
        <end position="828"/>
    </location>
</feature>
<evidence type="ECO:0000256" key="6">
    <source>
        <dbReference type="ARBA" id="ARBA00023268"/>
    </source>
</evidence>
<evidence type="ECO:0000259" key="8">
    <source>
        <dbReference type="Pfam" id="PF03710"/>
    </source>
</evidence>
<dbReference type="EMBL" id="NAFI01000184">
    <property type="protein sequence ID" value="OSJ04555.1"/>
    <property type="molecule type" value="Genomic_DNA"/>
</dbReference>
<dbReference type="Pfam" id="PF08335">
    <property type="entry name" value="GlnD_UR_UTase"/>
    <property type="match status" value="2"/>
</dbReference>
<proteinExistence type="inferred from homology"/>
<dbReference type="RefSeq" id="WP_085362398.1">
    <property type="nucleotide sequence ID" value="NZ_NAFD01000195.1"/>
</dbReference>
<dbReference type="EMBL" id="NAFK01000178">
    <property type="protein sequence ID" value="OSJ20252.1"/>
    <property type="molecule type" value="Genomic_DNA"/>
</dbReference>
<dbReference type="EC" id="2.7.7.42" evidence="7"/>
<dbReference type="GO" id="GO:0000287">
    <property type="term" value="F:magnesium ion binding"/>
    <property type="evidence" value="ECO:0007669"/>
    <property type="project" value="UniProtKB-UniRule"/>
</dbReference>
<dbReference type="InterPro" id="IPR005190">
    <property type="entry name" value="GlnE_rpt_dom"/>
</dbReference>